<evidence type="ECO:0000259" key="1">
    <source>
        <dbReference type="PROSITE" id="PS50878"/>
    </source>
</evidence>
<dbReference type="EMBL" id="CADCXV010000754">
    <property type="protein sequence ID" value="CAB0034774.1"/>
    <property type="molecule type" value="Genomic_DNA"/>
</dbReference>
<reference evidence="2 3" key="1">
    <citation type="submission" date="2020-02" db="EMBL/GenBank/DDBJ databases">
        <authorList>
            <person name="Ferguson B K."/>
        </authorList>
    </citation>
    <scope>NUCLEOTIDE SEQUENCE [LARGE SCALE GENOMIC DNA]</scope>
</reference>
<feature type="domain" description="Reverse transcriptase" evidence="1">
    <location>
        <begin position="1"/>
        <end position="162"/>
    </location>
</feature>
<evidence type="ECO:0000313" key="2">
    <source>
        <dbReference type="EMBL" id="CAB0034774.1"/>
    </source>
</evidence>
<dbReference type="Proteomes" id="UP000479190">
    <property type="component" value="Unassembled WGS sequence"/>
</dbReference>
<dbReference type="InterPro" id="IPR043502">
    <property type="entry name" value="DNA/RNA_pol_sf"/>
</dbReference>
<gene>
    <name evidence="2" type="ORF">TBRA_LOCUS6672</name>
</gene>
<protein>
    <recommendedName>
        <fullName evidence="1">Reverse transcriptase domain-containing protein</fullName>
    </recommendedName>
</protein>
<dbReference type="PANTHER" id="PTHR33332">
    <property type="entry name" value="REVERSE TRANSCRIPTASE DOMAIN-CONTAINING PROTEIN"/>
    <property type="match status" value="1"/>
</dbReference>
<dbReference type="OrthoDB" id="414730at2759"/>
<sequence>MRKVTVLVVFDFSKAFDTAPHSLLLLKLRKSNLSDQAMRWFDSYLQGRSQAVVGPDEVQSDWLPTISGVPQGSVLGPLLFSLFINDLPGVLVRSNHMLFADDLQVYYSFYHKDFDVEISRLSDDLNAVLDWARDNHLSLNAAKTKVMIFGSKCFTDQLGVTTTKKVQIRGTELPYSSKVKSLSVWLHLNHVNRLARRIHGALYSLRQCRRALSPPIRKDLMEPLVFSHLDYACVVYNDLFHYQNLQLQRALNACVRFIVGTIGWRDHVTLHRLQQLAGSLYTIPRSRWSLDTYALRTKQNLSICAIKSGFHGPAQLCVVLADSCGVPAWAALKNMVISLLRIIARVASVIGKSSSRGVGACWKLEVPVHTR</sequence>
<accession>A0A6H5IDA1</accession>
<dbReference type="SUPFAM" id="SSF56672">
    <property type="entry name" value="DNA/RNA polymerases"/>
    <property type="match status" value="1"/>
</dbReference>
<dbReference type="AlphaFoldDB" id="A0A6H5IDA1"/>
<dbReference type="InterPro" id="IPR000477">
    <property type="entry name" value="RT_dom"/>
</dbReference>
<organism evidence="2 3">
    <name type="scientific">Trichogramma brassicae</name>
    <dbReference type="NCBI Taxonomy" id="86971"/>
    <lineage>
        <taxon>Eukaryota</taxon>
        <taxon>Metazoa</taxon>
        <taxon>Ecdysozoa</taxon>
        <taxon>Arthropoda</taxon>
        <taxon>Hexapoda</taxon>
        <taxon>Insecta</taxon>
        <taxon>Pterygota</taxon>
        <taxon>Neoptera</taxon>
        <taxon>Endopterygota</taxon>
        <taxon>Hymenoptera</taxon>
        <taxon>Apocrita</taxon>
        <taxon>Proctotrupomorpha</taxon>
        <taxon>Chalcidoidea</taxon>
        <taxon>Trichogrammatidae</taxon>
        <taxon>Trichogramma</taxon>
    </lineage>
</organism>
<dbReference type="GO" id="GO:0071897">
    <property type="term" value="P:DNA biosynthetic process"/>
    <property type="evidence" value="ECO:0007669"/>
    <property type="project" value="UniProtKB-ARBA"/>
</dbReference>
<name>A0A6H5IDA1_9HYME</name>
<proteinExistence type="predicted"/>
<keyword evidence="3" id="KW-1185">Reference proteome</keyword>
<evidence type="ECO:0000313" key="3">
    <source>
        <dbReference type="Proteomes" id="UP000479190"/>
    </source>
</evidence>
<dbReference type="Pfam" id="PF00078">
    <property type="entry name" value="RVT_1"/>
    <property type="match status" value="1"/>
</dbReference>
<dbReference type="PROSITE" id="PS50878">
    <property type="entry name" value="RT_POL"/>
    <property type="match status" value="1"/>
</dbReference>